<dbReference type="EMBL" id="PDOE01000002">
    <property type="protein sequence ID" value="RKL68139.1"/>
    <property type="molecule type" value="Genomic_DNA"/>
</dbReference>
<keyword evidence="1" id="KW-0472">Membrane</keyword>
<dbReference type="AlphaFoldDB" id="A0A3A9K7D7"/>
<dbReference type="SUPFAM" id="SSF52266">
    <property type="entry name" value="SGNH hydrolase"/>
    <property type="match status" value="1"/>
</dbReference>
<protein>
    <submittedName>
        <fullName evidence="2">Uncharacterized protein</fullName>
    </submittedName>
</protein>
<gene>
    <name evidence="2" type="ORF">CR203_06545</name>
</gene>
<dbReference type="OrthoDB" id="5349052at2"/>
<sequence length="348" mass="41031">MRTNYKRWVIVTLLIPLVIITCVGGFNYYIDPLWTFSHVNKLNTSQDSFNERQQKTNIVTYREFDYDTLLLGSSRTTYINQHDFMGLDTFNYALSSMSIQEYNDYIEYAKKENKKEFEYIFIGLDFYATNKNREMIEDPQIYINKANEFMYRFKNLISVDLLKQSIENAKSSSAEDQYFTRSYNRENVATAKVAEGEEVKKEIEKTVESYRESVYGPGYEYNDDIKKIFTELKENNPNTTFIVYTTPVTSQLFNLLYEENRLQDYNQWISDTVEVFGSVYNFMYTNSITSDSSNYYDGHHFYPDVGTLIAHKIINHENKDIPEDFGVLVTDDNLSEHLNFVERTLTEP</sequence>
<keyword evidence="1" id="KW-1133">Transmembrane helix</keyword>
<keyword evidence="3" id="KW-1185">Reference proteome</keyword>
<evidence type="ECO:0000313" key="3">
    <source>
        <dbReference type="Proteomes" id="UP000281498"/>
    </source>
</evidence>
<dbReference type="InterPro" id="IPR036514">
    <property type="entry name" value="SGNH_hydro_sf"/>
</dbReference>
<dbReference type="Gene3D" id="3.40.50.1110">
    <property type="entry name" value="SGNH hydrolase"/>
    <property type="match status" value="1"/>
</dbReference>
<dbReference type="RefSeq" id="WP_110938479.1">
    <property type="nucleotide sequence ID" value="NZ_KZ614147.1"/>
</dbReference>
<evidence type="ECO:0000313" key="2">
    <source>
        <dbReference type="EMBL" id="RKL68139.1"/>
    </source>
</evidence>
<comment type="caution">
    <text evidence="2">The sequence shown here is derived from an EMBL/GenBank/DDBJ whole genome shotgun (WGS) entry which is preliminary data.</text>
</comment>
<accession>A0A3A9K7D7</accession>
<name>A0A3A9K7D7_9BACI</name>
<organism evidence="2 3">
    <name type="scientific">Salipaludibacillus neizhouensis</name>
    <dbReference type="NCBI Taxonomy" id="885475"/>
    <lineage>
        <taxon>Bacteria</taxon>
        <taxon>Bacillati</taxon>
        <taxon>Bacillota</taxon>
        <taxon>Bacilli</taxon>
        <taxon>Bacillales</taxon>
        <taxon>Bacillaceae</taxon>
    </lineage>
</organism>
<keyword evidence="1" id="KW-0812">Transmembrane</keyword>
<feature type="transmembrane region" description="Helical" evidence="1">
    <location>
        <begin position="7"/>
        <end position="30"/>
    </location>
</feature>
<dbReference type="Proteomes" id="UP000281498">
    <property type="component" value="Unassembled WGS sequence"/>
</dbReference>
<proteinExistence type="predicted"/>
<evidence type="ECO:0000256" key="1">
    <source>
        <dbReference type="SAM" id="Phobius"/>
    </source>
</evidence>
<reference evidence="2 3" key="1">
    <citation type="submission" date="2017-10" db="EMBL/GenBank/DDBJ databases">
        <title>Bacillus sp. nov., a halophilic bacterium isolated from a Keqin Lake.</title>
        <authorList>
            <person name="Wang H."/>
        </authorList>
    </citation>
    <scope>NUCLEOTIDE SEQUENCE [LARGE SCALE GENOMIC DNA]</scope>
    <source>
        <strain evidence="2 3">KCTC 13187</strain>
    </source>
</reference>